<reference evidence="2" key="2">
    <citation type="submission" date="2020-02" db="EMBL/GenBank/DDBJ databases">
        <title>Identification and distribution of gene clusters putatively required for synthesis of sphingolipid metabolism inhibitors in phylogenetically diverse species of the filamentous fungus Fusarium.</title>
        <authorList>
            <person name="Kim H.-S."/>
            <person name="Busman M."/>
            <person name="Brown D.W."/>
            <person name="Divon H."/>
            <person name="Uhlig S."/>
            <person name="Proctor R.H."/>
        </authorList>
    </citation>
    <scope>NUCLEOTIDE SEQUENCE</scope>
    <source>
        <strain evidence="2">NRRL 25174</strain>
    </source>
</reference>
<proteinExistence type="predicted"/>
<gene>
    <name evidence="2" type="ORF">FBEOM_8707</name>
</gene>
<dbReference type="Proteomes" id="UP000730481">
    <property type="component" value="Unassembled WGS sequence"/>
</dbReference>
<evidence type="ECO:0000313" key="2">
    <source>
        <dbReference type="EMBL" id="KAF4337430.1"/>
    </source>
</evidence>
<evidence type="ECO:0000313" key="3">
    <source>
        <dbReference type="Proteomes" id="UP000730481"/>
    </source>
</evidence>
<accession>A0A9P5AES3</accession>
<dbReference type="EMBL" id="PVQB02000418">
    <property type="protein sequence ID" value="KAF4337430.1"/>
    <property type="molecule type" value="Genomic_DNA"/>
</dbReference>
<dbReference type="OrthoDB" id="515692at2759"/>
<sequence>MRISESPMSDRTAPEPPEIPRDFEKEYTLKQLSLLDPCSRPRSITPSGFRDPAPESSDLPKPSFQHCTYYKLPPEIRRFILRLAFGDQRLHMDLSYDHSDMSSGRVDNHCGIVNTDFEYVVKRVLDHTKPRSWHWWGSVCHRLPPDLDITRVGPMTNGGPDGPWADTCRIGNAEHC</sequence>
<organism evidence="2 3">
    <name type="scientific">Fusarium beomiforme</name>
    <dbReference type="NCBI Taxonomy" id="44412"/>
    <lineage>
        <taxon>Eukaryota</taxon>
        <taxon>Fungi</taxon>
        <taxon>Dikarya</taxon>
        <taxon>Ascomycota</taxon>
        <taxon>Pezizomycotina</taxon>
        <taxon>Sordariomycetes</taxon>
        <taxon>Hypocreomycetidae</taxon>
        <taxon>Hypocreales</taxon>
        <taxon>Nectriaceae</taxon>
        <taxon>Fusarium</taxon>
        <taxon>Fusarium burgessii species complex</taxon>
    </lineage>
</organism>
<feature type="region of interest" description="Disordered" evidence="1">
    <location>
        <begin position="1"/>
        <end position="23"/>
    </location>
</feature>
<comment type="caution">
    <text evidence="2">The sequence shown here is derived from an EMBL/GenBank/DDBJ whole genome shotgun (WGS) entry which is preliminary data.</text>
</comment>
<name>A0A9P5AES3_9HYPO</name>
<evidence type="ECO:0000256" key="1">
    <source>
        <dbReference type="SAM" id="MobiDB-lite"/>
    </source>
</evidence>
<feature type="region of interest" description="Disordered" evidence="1">
    <location>
        <begin position="36"/>
        <end position="60"/>
    </location>
</feature>
<reference evidence="2" key="1">
    <citation type="journal article" date="2017" name="Mycologia">
        <title>Fusarium algeriense, sp. nov., a novel toxigenic crown rot pathogen of durum wheat from Algeria is nested in the Fusarium burgessii species complex.</title>
        <authorList>
            <person name="Laraba I."/>
            <person name="Keddad A."/>
            <person name="Boureghda H."/>
            <person name="Abdallah N."/>
            <person name="Vaughan M.M."/>
            <person name="Proctor R.H."/>
            <person name="Busman M."/>
            <person name="O'Donnell K."/>
        </authorList>
    </citation>
    <scope>NUCLEOTIDE SEQUENCE</scope>
    <source>
        <strain evidence="2">NRRL 25174</strain>
    </source>
</reference>
<keyword evidence="3" id="KW-1185">Reference proteome</keyword>
<protein>
    <submittedName>
        <fullName evidence="2">Uncharacterized protein</fullName>
    </submittedName>
</protein>
<dbReference type="AlphaFoldDB" id="A0A9P5AES3"/>